<dbReference type="PANTHER" id="PTHR33463:SF220">
    <property type="entry name" value="NB-ARC DOMAIN-CONTAINING PROTEIN"/>
    <property type="match status" value="1"/>
</dbReference>
<evidence type="ECO:0000256" key="6">
    <source>
        <dbReference type="ARBA" id="ARBA00022840"/>
    </source>
</evidence>
<dbReference type="InterPro" id="IPR058922">
    <property type="entry name" value="WHD_DRP"/>
</dbReference>
<evidence type="ECO:0000259" key="9">
    <source>
        <dbReference type="Pfam" id="PF23598"/>
    </source>
</evidence>
<feature type="domain" description="Disease resistance R13L4/SHOC-2-like LRR" evidence="9">
    <location>
        <begin position="407"/>
        <end position="687"/>
    </location>
</feature>
<dbReference type="Proteomes" id="UP000634136">
    <property type="component" value="Unassembled WGS sequence"/>
</dbReference>
<protein>
    <submittedName>
        <fullName evidence="10">Putative disease resistance protein</fullName>
    </submittedName>
</protein>
<dbReference type="GO" id="GO:0043531">
    <property type="term" value="F:ADP binding"/>
    <property type="evidence" value="ECO:0007669"/>
    <property type="project" value="InterPro"/>
</dbReference>
<keyword evidence="4" id="KW-0547">Nucleotide-binding</keyword>
<keyword evidence="6" id="KW-0067">ATP-binding</keyword>
<dbReference type="InterPro" id="IPR002182">
    <property type="entry name" value="NB-ARC"/>
</dbReference>
<evidence type="ECO:0000313" key="10">
    <source>
        <dbReference type="EMBL" id="KAF7839055.1"/>
    </source>
</evidence>
<dbReference type="GO" id="GO:0006952">
    <property type="term" value="P:defense response"/>
    <property type="evidence" value="ECO:0007669"/>
    <property type="project" value="UniProtKB-KW"/>
</dbReference>
<accession>A0A835CFU8</accession>
<dbReference type="AlphaFoldDB" id="A0A835CFU8"/>
<evidence type="ECO:0000256" key="3">
    <source>
        <dbReference type="ARBA" id="ARBA00022737"/>
    </source>
</evidence>
<dbReference type="PRINTS" id="PR00364">
    <property type="entry name" value="DISEASERSIST"/>
</dbReference>
<evidence type="ECO:0000259" key="7">
    <source>
        <dbReference type="Pfam" id="PF00931"/>
    </source>
</evidence>
<dbReference type="Gene3D" id="3.80.10.10">
    <property type="entry name" value="Ribonuclease Inhibitor"/>
    <property type="match status" value="2"/>
</dbReference>
<dbReference type="PANTHER" id="PTHR33463">
    <property type="entry name" value="NB-ARC DOMAIN-CONTAINING PROTEIN-RELATED"/>
    <property type="match status" value="1"/>
</dbReference>
<dbReference type="OrthoDB" id="664960at2759"/>
<proteinExistence type="inferred from homology"/>
<evidence type="ECO:0000256" key="1">
    <source>
        <dbReference type="ARBA" id="ARBA00008894"/>
    </source>
</evidence>
<dbReference type="Gene3D" id="1.10.8.430">
    <property type="entry name" value="Helical domain of apoptotic protease-activating factors"/>
    <property type="match status" value="1"/>
</dbReference>
<dbReference type="InterPro" id="IPR032675">
    <property type="entry name" value="LRR_dom_sf"/>
</dbReference>
<dbReference type="Pfam" id="PF23598">
    <property type="entry name" value="LRR_14"/>
    <property type="match status" value="1"/>
</dbReference>
<feature type="domain" description="Disease resistance protein winged helix" evidence="8">
    <location>
        <begin position="273"/>
        <end position="346"/>
    </location>
</feature>
<dbReference type="EMBL" id="JAAIUW010000003">
    <property type="protein sequence ID" value="KAF7839055.1"/>
    <property type="molecule type" value="Genomic_DNA"/>
</dbReference>
<dbReference type="InterPro" id="IPR036388">
    <property type="entry name" value="WH-like_DNA-bd_sf"/>
</dbReference>
<dbReference type="InterPro" id="IPR027417">
    <property type="entry name" value="P-loop_NTPase"/>
</dbReference>
<dbReference type="InterPro" id="IPR050905">
    <property type="entry name" value="Plant_NBS-LRR"/>
</dbReference>
<dbReference type="Pfam" id="PF00931">
    <property type="entry name" value="NB-ARC"/>
    <property type="match status" value="1"/>
</dbReference>
<evidence type="ECO:0000256" key="4">
    <source>
        <dbReference type="ARBA" id="ARBA00022741"/>
    </source>
</evidence>
<dbReference type="FunFam" id="1.10.10.10:FF:000322">
    <property type="entry name" value="Probable disease resistance protein At1g63360"/>
    <property type="match status" value="1"/>
</dbReference>
<keyword evidence="2" id="KW-0433">Leucine-rich repeat</keyword>
<dbReference type="InterPro" id="IPR042197">
    <property type="entry name" value="Apaf_helical"/>
</dbReference>
<feature type="domain" description="NB-ARC" evidence="7">
    <location>
        <begin position="109"/>
        <end position="187"/>
    </location>
</feature>
<dbReference type="Pfam" id="PF23559">
    <property type="entry name" value="WHD_DRP"/>
    <property type="match status" value="1"/>
</dbReference>
<reference evidence="10" key="1">
    <citation type="submission" date="2020-09" db="EMBL/GenBank/DDBJ databases">
        <title>Genome-Enabled Discovery of Anthraquinone Biosynthesis in Senna tora.</title>
        <authorList>
            <person name="Kang S.-H."/>
            <person name="Pandey R.P."/>
            <person name="Lee C.-M."/>
            <person name="Sim J.-S."/>
            <person name="Jeong J.-T."/>
            <person name="Choi B.-S."/>
            <person name="Jung M."/>
            <person name="Ginzburg D."/>
            <person name="Zhao K."/>
            <person name="Won S.Y."/>
            <person name="Oh T.-J."/>
            <person name="Yu Y."/>
            <person name="Kim N.-H."/>
            <person name="Lee O.R."/>
            <person name="Lee T.-H."/>
            <person name="Bashyal P."/>
            <person name="Kim T.-S."/>
            <person name="Lee W.-H."/>
            <person name="Kawkins C."/>
            <person name="Kim C.-K."/>
            <person name="Kim J.S."/>
            <person name="Ahn B.O."/>
            <person name="Rhee S.Y."/>
            <person name="Sohng J.K."/>
        </authorList>
    </citation>
    <scope>NUCLEOTIDE SEQUENCE</scope>
    <source>
        <tissue evidence="10">Leaf</tissue>
    </source>
</reference>
<organism evidence="10 11">
    <name type="scientific">Senna tora</name>
    <dbReference type="NCBI Taxonomy" id="362788"/>
    <lineage>
        <taxon>Eukaryota</taxon>
        <taxon>Viridiplantae</taxon>
        <taxon>Streptophyta</taxon>
        <taxon>Embryophyta</taxon>
        <taxon>Tracheophyta</taxon>
        <taxon>Spermatophyta</taxon>
        <taxon>Magnoliopsida</taxon>
        <taxon>eudicotyledons</taxon>
        <taxon>Gunneridae</taxon>
        <taxon>Pentapetalae</taxon>
        <taxon>rosids</taxon>
        <taxon>fabids</taxon>
        <taxon>Fabales</taxon>
        <taxon>Fabaceae</taxon>
        <taxon>Caesalpinioideae</taxon>
        <taxon>Cassia clade</taxon>
        <taxon>Senna</taxon>
    </lineage>
</organism>
<evidence type="ECO:0000259" key="8">
    <source>
        <dbReference type="Pfam" id="PF23559"/>
    </source>
</evidence>
<keyword evidence="3" id="KW-0677">Repeat</keyword>
<evidence type="ECO:0000313" key="11">
    <source>
        <dbReference type="Proteomes" id="UP000634136"/>
    </source>
</evidence>
<evidence type="ECO:0000256" key="5">
    <source>
        <dbReference type="ARBA" id="ARBA00022821"/>
    </source>
</evidence>
<comment type="caution">
    <text evidence="10">The sequence shown here is derived from an EMBL/GenBank/DDBJ whole genome shotgun (WGS) entry which is preliminary data.</text>
</comment>
<dbReference type="Gene3D" id="1.10.10.10">
    <property type="entry name" value="Winged helix-like DNA-binding domain superfamily/Winged helix DNA-binding domain"/>
    <property type="match status" value="1"/>
</dbReference>
<dbReference type="InterPro" id="IPR055414">
    <property type="entry name" value="LRR_R13L4/SHOC2-like"/>
</dbReference>
<evidence type="ECO:0000256" key="2">
    <source>
        <dbReference type="ARBA" id="ARBA00022614"/>
    </source>
</evidence>
<name>A0A835CFU8_9FABA</name>
<dbReference type="SUPFAM" id="SSF52058">
    <property type="entry name" value="L domain-like"/>
    <property type="match status" value="1"/>
</dbReference>
<keyword evidence="5" id="KW-0611">Plant defense</keyword>
<dbReference type="FunFam" id="1.10.8.430:FF:000003">
    <property type="entry name" value="Probable disease resistance protein At5g66910"/>
    <property type="match status" value="1"/>
</dbReference>
<comment type="similarity">
    <text evidence="1">Belongs to the disease resistance NB-LRR family.</text>
</comment>
<dbReference type="GO" id="GO:0005524">
    <property type="term" value="F:ATP binding"/>
    <property type="evidence" value="ECO:0007669"/>
    <property type="project" value="UniProtKB-KW"/>
</dbReference>
<dbReference type="Gene3D" id="3.40.50.300">
    <property type="entry name" value="P-loop containing nucleotide triphosphate hydrolases"/>
    <property type="match status" value="1"/>
</dbReference>
<gene>
    <name evidence="10" type="ORF">G2W53_007537</name>
</gene>
<sequence>MEQLGGIIWDVSKYLCDCVKEEALYVYDLEENLKLLEDKWEDLLSIKQDLKNCKSSYKLGKRIAKILNNVDELATKGQMFSRVGEVAHKLPTRLAIDMPPDETVGLDLMFTKKKFVLLLDDIWESLELKMVGVPHLKDNNFQSKVLFTTRSEDVCAKMQAQSTFQVEILTEKESLELFFMKVGEETLNSRPDIPKLAQEMAAECKGLPLALIVVGSAMAGVKSVEAWEYSRNNLTGSSWTAPNLETKVFSILKLSFDKLSDVAHRNCFLHCALYPEDREIGVRDLIDKWIGEGFLGEDTTRSIYAMCNHGESVIQKLKLSCLLESVEDDLFLWRTVKMHDVIRDMALWLARDQDKNKRKILVQRDVLSVSQDDVETWGIAEKISIRDCGGFCVITVAYPNLTTFMVRSCSNITNIRYMRRLKVLDLSPGGRSRKEIPIEIGGLALLEYLELSEFNILASEFPMGLKNLRNLKFFSLNVREGDASILSEVISNLEQLRVFRFYSSTKGASWGNVREFLEKLKCLPNLEELHLTIYTENGLNKLFESTKLQSCMHFLYLFGVDDFLIHLPSLLASMSKMEHLQFISFIQVRFVQDSSVYNTCCLRKLRIVSLSSCSSIVDLTWLKYAPLLQSVYIQDCESVEEVIKGSGIEGDVFSSLVELNLWFLPKFKIIHSTPLPFPSLRSLDIRVCPNLKNLPFDSNSAKHKLKEIKGK</sequence>
<dbReference type="SUPFAM" id="SSF52540">
    <property type="entry name" value="P-loop containing nucleoside triphosphate hydrolases"/>
    <property type="match status" value="1"/>
</dbReference>
<keyword evidence="11" id="KW-1185">Reference proteome</keyword>